<dbReference type="EMBL" id="CCEJ010000008">
    <property type="protein sequence ID" value="CDR34459.1"/>
    <property type="molecule type" value="Genomic_DNA"/>
</dbReference>
<feature type="transmembrane region" description="Helical" evidence="6">
    <location>
        <begin position="53"/>
        <end position="73"/>
    </location>
</feature>
<accession>A0A090E101</accession>
<dbReference type="InterPro" id="IPR011701">
    <property type="entry name" value="MFS"/>
</dbReference>
<keyword evidence="4 6" id="KW-1133">Transmembrane helix</keyword>
<reference evidence="8" key="1">
    <citation type="submission" date="2013-12" db="EMBL/GenBank/DDBJ databases">
        <authorList>
            <person name="Linke B."/>
        </authorList>
    </citation>
    <scope>NUCLEOTIDE SEQUENCE [LARGE SCALE GENOMIC DNA]</scope>
    <source>
        <strain evidence="8">CRIB-18</strain>
    </source>
</reference>
<feature type="transmembrane region" description="Helical" evidence="6">
    <location>
        <begin position="298"/>
        <end position="315"/>
    </location>
</feature>
<comment type="caution">
    <text evidence="8">The sequence shown here is derived from an EMBL/GenBank/DDBJ whole genome shotgun (WGS) entry which is preliminary data.</text>
</comment>
<keyword evidence="2" id="KW-0813">Transport</keyword>
<dbReference type="RefSeq" id="WP_041018004.1">
    <property type="nucleotide sequence ID" value="NZ_CCEJ010000008.1"/>
</dbReference>
<dbReference type="PANTHER" id="PTHR23504:SF15">
    <property type="entry name" value="MAJOR FACILITATOR SUPERFAMILY (MFS) PROFILE DOMAIN-CONTAINING PROTEIN"/>
    <property type="match status" value="1"/>
</dbReference>
<dbReference type="GO" id="GO:0016020">
    <property type="term" value="C:membrane"/>
    <property type="evidence" value="ECO:0007669"/>
    <property type="project" value="UniProtKB-SubCell"/>
</dbReference>
<protein>
    <submittedName>
        <fullName evidence="8">Transporter, MFS family</fullName>
    </submittedName>
</protein>
<dbReference type="AlphaFoldDB" id="A0A090E101"/>
<feature type="transmembrane region" description="Helical" evidence="6">
    <location>
        <begin position="321"/>
        <end position="342"/>
    </location>
</feature>
<evidence type="ECO:0000256" key="1">
    <source>
        <dbReference type="ARBA" id="ARBA00004141"/>
    </source>
</evidence>
<feature type="transmembrane region" description="Helical" evidence="6">
    <location>
        <begin position="363"/>
        <end position="380"/>
    </location>
</feature>
<evidence type="ECO:0000256" key="2">
    <source>
        <dbReference type="ARBA" id="ARBA00022448"/>
    </source>
</evidence>
<name>A0A090E101_9BACT</name>
<feature type="transmembrane region" description="Helical" evidence="6">
    <location>
        <begin position="85"/>
        <end position="104"/>
    </location>
</feature>
<evidence type="ECO:0000313" key="9">
    <source>
        <dbReference type="Proteomes" id="UP000031552"/>
    </source>
</evidence>
<dbReference type="Gene3D" id="1.20.1250.20">
    <property type="entry name" value="MFS general substrate transporter like domains"/>
    <property type="match status" value="1"/>
</dbReference>
<dbReference type="Pfam" id="PF07690">
    <property type="entry name" value="MFS_1"/>
    <property type="match status" value="1"/>
</dbReference>
<dbReference type="GO" id="GO:0022857">
    <property type="term" value="F:transmembrane transporter activity"/>
    <property type="evidence" value="ECO:0007669"/>
    <property type="project" value="InterPro"/>
</dbReference>
<feature type="transmembrane region" description="Helical" evidence="6">
    <location>
        <begin position="9"/>
        <end position="33"/>
    </location>
</feature>
<dbReference type="Proteomes" id="UP000031552">
    <property type="component" value="Unassembled WGS sequence"/>
</dbReference>
<keyword evidence="5 6" id="KW-0472">Membrane</keyword>
<evidence type="ECO:0000256" key="4">
    <source>
        <dbReference type="ARBA" id="ARBA00022989"/>
    </source>
</evidence>
<gene>
    <name evidence="8" type="ORF">CSEC_1646</name>
</gene>
<sequence>MTVNPQKQFFVILLIVFLGFLGISMPYLIFPALFLNPDYDILDENATATAQALYLGVTLAVYPLGQFVGSPILGALSDDYGRKKLLTASLVVSAFFNLLTGFAISKHILWLLIASRFGAGLMEGNIAIARAMATDIKAISKQKTLGKINAAASIAYLIGPFFGGLLTDKNISESFTTATPFYFTSLLLLALTALAGVVLKGQTVTPSKMRSFWTRINLYNRLKNLFKNKTLQLLMILSTCFTIAVDIFYEFGPVFLTLKWDLSPADLIYYNGILCIGLALGNGFLPKYFTNSPSNRQPIILSIFGFSLLLLLMIITEFPYLMLFFFGVSGLVIGLAVTLITVKISDSASDQIQGEVLGVQHSLRVLGDGIICLFGGFLLLVSSKAILVAAAMIALLTMIYSYYRLA</sequence>
<feature type="transmembrane region" description="Helical" evidence="6">
    <location>
        <begin position="231"/>
        <end position="248"/>
    </location>
</feature>
<feature type="transmembrane region" description="Helical" evidence="6">
    <location>
        <begin position="110"/>
        <end position="128"/>
    </location>
</feature>
<dbReference type="OrthoDB" id="20079at2"/>
<comment type="subcellular location">
    <subcellularLocation>
        <location evidence="1">Membrane</location>
        <topology evidence="1">Multi-pass membrane protein</topology>
    </subcellularLocation>
</comment>
<keyword evidence="3 6" id="KW-0812">Transmembrane</keyword>
<feature type="transmembrane region" description="Helical" evidence="6">
    <location>
        <begin position="386"/>
        <end position="403"/>
    </location>
</feature>
<dbReference type="eggNOG" id="COG2814">
    <property type="taxonomic scope" value="Bacteria"/>
</dbReference>
<evidence type="ECO:0000256" key="6">
    <source>
        <dbReference type="SAM" id="Phobius"/>
    </source>
</evidence>
<evidence type="ECO:0000313" key="8">
    <source>
        <dbReference type="EMBL" id="CDR34459.1"/>
    </source>
</evidence>
<feature type="transmembrane region" description="Helical" evidence="6">
    <location>
        <begin position="179"/>
        <end position="199"/>
    </location>
</feature>
<dbReference type="InterPro" id="IPR036259">
    <property type="entry name" value="MFS_trans_sf"/>
</dbReference>
<evidence type="ECO:0000256" key="5">
    <source>
        <dbReference type="ARBA" id="ARBA00023136"/>
    </source>
</evidence>
<evidence type="ECO:0000259" key="7">
    <source>
        <dbReference type="PROSITE" id="PS50850"/>
    </source>
</evidence>
<feature type="transmembrane region" description="Helical" evidence="6">
    <location>
        <begin position="148"/>
        <end position="167"/>
    </location>
</feature>
<dbReference type="STRING" id="1437425.CSEC_1646"/>
<evidence type="ECO:0000256" key="3">
    <source>
        <dbReference type="ARBA" id="ARBA00022692"/>
    </source>
</evidence>
<feature type="transmembrane region" description="Helical" evidence="6">
    <location>
        <begin position="268"/>
        <end position="286"/>
    </location>
</feature>
<keyword evidence="9" id="KW-1185">Reference proteome</keyword>
<dbReference type="PANTHER" id="PTHR23504">
    <property type="entry name" value="MAJOR FACILITATOR SUPERFAMILY DOMAIN-CONTAINING PROTEIN 10"/>
    <property type="match status" value="1"/>
</dbReference>
<feature type="domain" description="Major facilitator superfamily (MFS) profile" evidence="7">
    <location>
        <begin position="12"/>
        <end position="406"/>
    </location>
</feature>
<reference evidence="8" key="2">
    <citation type="submission" date="2014-09" db="EMBL/GenBank/DDBJ databases">
        <title>Criblamydia sequanensis harbors a mega-plasmid encoding arsenite resistance.</title>
        <authorList>
            <person name="Bertelli C."/>
            <person name="Goesmann A."/>
            <person name="Greub G."/>
        </authorList>
    </citation>
    <scope>NUCLEOTIDE SEQUENCE [LARGE SCALE GENOMIC DNA]</scope>
    <source>
        <strain evidence="8">CRIB-18</strain>
    </source>
</reference>
<dbReference type="InterPro" id="IPR020846">
    <property type="entry name" value="MFS_dom"/>
</dbReference>
<organism evidence="8 9">
    <name type="scientific">Candidatus Criblamydia sequanensis CRIB-18</name>
    <dbReference type="NCBI Taxonomy" id="1437425"/>
    <lineage>
        <taxon>Bacteria</taxon>
        <taxon>Pseudomonadati</taxon>
        <taxon>Chlamydiota</taxon>
        <taxon>Chlamydiia</taxon>
        <taxon>Parachlamydiales</taxon>
        <taxon>Candidatus Criblamydiaceae</taxon>
        <taxon>Candidatus Criblamydia</taxon>
    </lineage>
</organism>
<dbReference type="PROSITE" id="PS50850">
    <property type="entry name" value="MFS"/>
    <property type="match status" value="1"/>
</dbReference>
<proteinExistence type="predicted"/>
<dbReference type="SUPFAM" id="SSF103473">
    <property type="entry name" value="MFS general substrate transporter"/>
    <property type="match status" value="1"/>
</dbReference>